<dbReference type="GO" id="GO:0003677">
    <property type="term" value="F:DNA binding"/>
    <property type="evidence" value="ECO:0007669"/>
    <property type="project" value="UniProtKB-KW"/>
</dbReference>
<dbReference type="InterPro" id="IPR058673">
    <property type="entry name" value="HHO5-like_N"/>
</dbReference>
<evidence type="ECO:0000313" key="4">
    <source>
        <dbReference type="EMBL" id="JAP13503.1"/>
    </source>
</evidence>
<organism evidence="4">
    <name type="scientific">Solanum chacoense</name>
    <name type="common">Chaco potato</name>
    <dbReference type="NCBI Taxonomy" id="4108"/>
    <lineage>
        <taxon>Eukaryota</taxon>
        <taxon>Viridiplantae</taxon>
        <taxon>Streptophyta</taxon>
        <taxon>Embryophyta</taxon>
        <taxon>Tracheophyta</taxon>
        <taxon>Spermatophyta</taxon>
        <taxon>Magnoliopsida</taxon>
        <taxon>eudicotyledons</taxon>
        <taxon>Gunneridae</taxon>
        <taxon>Pentapetalae</taxon>
        <taxon>asterids</taxon>
        <taxon>lamiids</taxon>
        <taxon>Solanales</taxon>
        <taxon>Solanaceae</taxon>
        <taxon>Solanoideae</taxon>
        <taxon>Solaneae</taxon>
        <taxon>Solanum</taxon>
    </lineage>
</organism>
<dbReference type="Pfam" id="PF26575">
    <property type="entry name" value="HHO5_N"/>
    <property type="match status" value="1"/>
</dbReference>
<dbReference type="PANTHER" id="PTHR31003:SF16">
    <property type="entry name" value="TRANSCRIPTION FACTOR HHO2"/>
    <property type="match status" value="1"/>
</dbReference>
<accession>A0A0V0GZD8</accession>
<reference evidence="4" key="1">
    <citation type="submission" date="2015-12" db="EMBL/GenBank/DDBJ databases">
        <title>Gene expression during late stages of embryo sac development: a critical building block for successful pollen-pistil interactions.</title>
        <authorList>
            <person name="Liu Y."/>
            <person name="Joly V."/>
            <person name="Sabar M."/>
            <person name="Matton D.P."/>
        </authorList>
    </citation>
    <scope>NUCLEOTIDE SEQUENCE</scope>
</reference>
<name>A0A0V0GZD8_SOLCH</name>
<dbReference type="AlphaFoldDB" id="A0A0V0GZD8"/>
<dbReference type="EMBL" id="GEDG01027940">
    <property type="protein sequence ID" value="JAP13503.1"/>
    <property type="molecule type" value="Transcribed_RNA"/>
</dbReference>
<evidence type="ECO:0000259" key="3">
    <source>
        <dbReference type="Pfam" id="PF26575"/>
    </source>
</evidence>
<dbReference type="PANTHER" id="PTHR31003">
    <property type="entry name" value="MYB FAMILY TRANSCRIPTION FACTOR"/>
    <property type="match status" value="1"/>
</dbReference>
<keyword evidence="2" id="KW-0238">DNA-binding</keyword>
<proteinExistence type="predicted"/>
<evidence type="ECO:0000256" key="2">
    <source>
        <dbReference type="ARBA" id="ARBA00023125"/>
    </source>
</evidence>
<sequence>MMNNNNFSEKMERCQQYIDALEQERTKIQVFSRELPLCLELVTQAIESHKQQLSGTTTEYNLNAQSTECSDDEHTSSDVPVLEEFIPLKSTFSHEDEDEDDGASCASSDLFELDNLSAIGIDSNRYLEELPVYETTHLDTNRAIANGLIL</sequence>
<feature type="domain" description="HHO5-like N-terminal" evidence="3">
    <location>
        <begin position="4"/>
        <end position="53"/>
    </location>
</feature>
<dbReference type="GO" id="GO:0003700">
    <property type="term" value="F:DNA-binding transcription factor activity"/>
    <property type="evidence" value="ECO:0007669"/>
    <property type="project" value="InterPro"/>
</dbReference>
<comment type="subcellular location">
    <subcellularLocation>
        <location evidence="1">Nucleus</location>
    </subcellularLocation>
</comment>
<protein>
    <submittedName>
        <fullName evidence="4">Putative ovule protein</fullName>
    </submittedName>
</protein>
<dbReference type="InterPro" id="IPR044787">
    <property type="entry name" value="HHO5-like"/>
</dbReference>
<evidence type="ECO:0000256" key="1">
    <source>
        <dbReference type="ARBA" id="ARBA00004123"/>
    </source>
</evidence>
<dbReference type="GO" id="GO:0005634">
    <property type="term" value="C:nucleus"/>
    <property type="evidence" value="ECO:0007669"/>
    <property type="project" value="UniProtKB-SubCell"/>
</dbReference>